<evidence type="ECO:0000256" key="7">
    <source>
        <dbReference type="SAM" id="SignalP"/>
    </source>
</evidence>
<gene>
    <name evidence="9" type="ORF">KFE25_009029</name>
</gene>
<keyword evidence="5" id="KW-1133">Transmembrane helix</keyword>
<evidence type="ECO:0000313" key="10">
    <source>
        <dbReference type="Proteomes" id="UP000751190"/>
    </source>
</evidence>
<dbReference type="InterPro" id="IPR044845">
    <property type="entry name" value="HPAT/SRGT1-like"/>
</dbReference>
<dbReference type="PANTHER" id="PTHR31485:SF7">
    <property type="entry name" value="PEPTIDYL SERINE ALPHA-GALACTOSYLTRANSFERASE"/>
    <property type="match status" value="1"/>
</dbReference>
<dbReference type="GO" id="GO:0016020">
    <property type="term" value="C:membrane"/>
    <property type="evidence" value="ECO:0007669"/>
    <property type="project" value="UniProtKB-SubCell"/>
</dbReference>
<feature type="domain" description="ShKT" evidence="8">
    <location>
        <begin position="378"/>
        <end position="413"/>
    </location>
</feature>
<evidence type="ECO:0000256" key="1">
    <source>
        <dbReference type="ARBA" id="ARBA00004167"/>
    </source>
</evidence>
<keyword evidence="4" id="KW-0812">Transmembrane</keyword>
<dbReference type="AlphaFoldDB" id="A0A8J5XRX7"/>
<dbReference type="InterPro" id="IPR056508">
    <property type="entry name" value="HPAT-like"/>
</dbReference>
<evidence type="ECO:0000313" key="9">
    <source>
        <dbReference type="EMBL" id="KAG8470608.1"/>
    </source>
</evidence>
<feature type="chain" id="PRO_5035168731" description="ShKT domain-containing protein" evidence="7">
    <location>
        <begin position="18"/>
        <end position="588"/>
    </location>
</feature>
<feature type="domain" description="ShKT" evidence="8">
    <location>
        <begin position="545"/>
        <end position="578"/>
    </location>
</feature>
<dbReference type="EMBL" id="JAGTXO010000001">
    <property type="protein sequence ID" value="KAG8470608.1"/>
    <property type="molecule type" value="Genomic_DNA"/>
</dbReference>
<keyword evidence="7" id="KW-0732">Signal</keyword>
<comment type="caution">
    <text evidence="9">The sequence shown here is derived from an EMBL/GenBank/DDBJ whole genome shotgun (WGS) entry which is preliminary data.</text>
</comment>
<feature type="domain" description="ShKT" evidence="8">
    <location>
        <begin position="475"/>
        <end position="518"/>
    </location>
</feature>
<keyword evidence="3" id="KW-0808">Transferase</keyword>
<evidence type="ECO:0000256" key="5">
    <source>
        <dbReference type="ARBA" id="ARBA00022989"/>
    </source>
</evidence>
<dbReference type="Pfam" id="PF23452">
    <property type="entry name" value="HPAT"/>
    <property type="match status" value="1"/>
</dbReference>
<evidence type="ECO:0000256" key="2">
    <source>
        <dbReference type="ARBA" id="ARBA00022676"/>
    </source>
</evidence>
<evidence type="ECO:0000259" key="8">
    <source>
        <dbReference type="SMART" id="SM00254"/>
    </source>
</evidence>
<evidence type="ECO:0000256" key="3">
    <source>
        <dbReference type="ARBA" id="ARBA00022679"/>
    </source>
</evidence>
<evidence type="ECO:0000256" key="6">
    <source>
        <dbReference type="ARBA" id="ARBA00023136"/>
    </source>
</evidence>
<keyword evidence="10" id="KW-1185">Reference proteome</keyword>
<reference evidence="9" key="1">
    <citation type="submission" date="2021-05" db="EMBL/GenBank/DDBJ databases">
        <title>The genome of the haptophyte Pavlova lutheri (Diacronema luteri, Pavlovales) - a model for lipid biosynthesis in eukaryotic algae.</title>
        <authorList>
            <person name="Hulatt C.J."/>
            <person name="Posewitz M.C."/>
        </authorList>
    </citation>
    <scope>NUCLEOTIDE SEQUENCE</scope>
    <source>
        <strain evidence="9">NIVA-4/92</strain>
    </source>
</reference>
<comment type="subcellular location">
    <subcellularLocation>
        <location evidence="1">Membrane</location>
        <topology evidence="1">Single-pass membrane protein</topology>
    </subcellularLocation>
</comment>
<dbReference type="Proteomes" id="UP000751190">
    <property type="component" value="Unassembled WGS sequence"/>
</dbReference>
<dbReference type="GO" id="GO:0016757">
    <property type="term" value="F:glycosyltransferase activity"/>
    <property type="evidence" value="ECO:0007669"/>
    <property type="project" value="UniProtKB-KW"/>
</dbReference>
<dbReference type="SMART" id="SM00254">
    <property type="entry name" value="ShKT"/>
    <property type="match status" value="3"/>
</dbReference>
<keyword evidence="6" id="KW-0472">Membrane</keyword>
<accession>A0A8J5XRX7</accession>
<feature type="signal peptide" evidence="7">
    <location>
        <begin position="1"/>
        <end position="17"/>
    </location>
</feature>
<dbReference type="PANTHER" id="PTHR31485">
    <property type="entry name" value="PEPTIDYL SERINE ALPHA-GALACTOSYLTRANSFERASE"/>
    <property type="match status" value="1"/>
</dbReference>
<keyword evidence="2" id="KW-0328">Glycosyltransferase</keyword>
<sequence length="588" mass="64099">MVVIALCALGSVHTVFSTECSPYFDWQSIGVAHTHKLVGQPGPITRLSACPEEKRNAERDAQIIATHYHPTWEVHPTNNDTYSAYNMPASVIHWMEHTTVREEYVLYMDGDMTFRRPVDPAALGVRKGVAVGARYEYLYGLTNGIIQNFGVPNAELAPHVGGIYILHADDFRALAPRWLHWTERFRKEPFRYWADASNPEASAEDLATGDLYVARGRAPWISAMYGYAFAAAELGIVHVLPDDLMFYAGGHWLPVGAPTLPMPMIVHYGLPLVESGHAFDKQWYRELDVLDQPCPPRYLLVGRLSVLAVLANGSLPLVDKAGALITIETLCTLNEALGAFYAQQCAPRAAADQDALARLLPPDCPLREATAALSSLEVCRDSARDCARHDATSCAAEPEHARALCRRSCRACSTHDRGDARTRQAVLDQLARWDALPRARIGPAAADLAGAAECELVAARGQCASHDSATRCARSCNSALGKSGRRHNDSPHCATWAKTGQCWHNRPQMERHCPESCTFNADPLPTAEGTSTCEAGAAGCGERATCADETTSCRSWALRGECDANEAFMAVGCCKACAEWRAHQGQAA</sequence>
<protein>
    <recommendedName>
        <fullName evidence="8">ShKT domain-containing protein</fullName>
    </recommendedName>
</protein>
<dbReference type="OrthoDB" id="2015991at2759"/>
<evidence type="ECO:0000256" key="4">
    <source>
        <dbReference type="ARBA" id="ARBA00022692"/>
    </source>
</evidence>
<organism evidence="9 10">
    <name type="scientific">Diacronema lutheri</name>
    <name type="common">Unicellular marine alga</name>
    <name type="synonym">Monochrysis lutheri</name>
    <dbReference type="NCBI Taxonomy" id="2081491"/>
    <lineage>
        <taxon>Eukaryota</taxon>
        <taxon>Haptista</taxon>
        <taxon>Haptophyta</taxon>
        <taxon>Pavlovophyceae</taxon>
        <taxon>Pavlovales</taxon>
        <taxon>Pavlovaceae</taxon>
        <taxon>Diacronema</taxon>
    </lineage>
</organism>
<proteinExistence type="predicted"/>
<name>A0A8J5XRX7_DIALT</name>
<dbReference type="Pfam" id="PF01549">
    <property type="entry name" value="ShK"/>
    <property type="match status" value="3"/>
</dbReference>
<dbReference type="InterPro" id="IPR003582">
    <property type="entry name" value="ShKT_dom"/>
</dbReference>